<dbReference type="GO" id="GO:0032259">
    <property type="term" value="P:methylation"/>
    <property type="evidence" value="ECO:0007669"/>
    <property type="project" value="UniProtKB-KW"/>
</dbReference>
<dbReference type="STRING" id="1798392.A3A79_00385"/>
<evidence type="ECO:0000313" key="5">
    <source>
        <dbReference type="EMBL" id="OGG23651.1"/>
    </source>
</evidence>
<evidence type="ECO:0000256" key="1">
    <source>
        <dbReference type="ARBA" id="ARBA00022603"/>
    </source>
</evidence>
<keyword evidence="4" id="KW-1133">Transmembrane helix</keyword>
<dbReference type="InterPro" id="IPR026170">
    <property type="entry name" value="FAM173A/B"/>
</dbReference>
<keyword evidence="4" id="KW-0472">Membrane</keyword>
<evidence type="ECO:0000256" key="3">
    <source>
        <dbReference type="ARBA" id="ARBA00022691"/>
    </source>
</evidence>
<dbReference type="Gene3D" id="3.40.50.150">
    <property type="entry name" value="Vaccinia Virus protein VP39"/>
    <property type="match status" value="1"/>
</dbReference>
<dbReference type="InterPro" id="IPR029063">
    <property type="entry name" value="SAM-dependent_MTases_sf"/>
</dbReference>
<dbReference type="CDD" id="cd02440">
    <property type="entry name" value="AdoMet_MTases"/>
    <property type="match status" value="1"/>
</dbReference>
<dbReference type="SUPFAM" id="SSF53335">
    <property type="entry name" value="S-adenosyl-L-methionine-dependent methyltransferases"/>
    <property type="match status" value="1"/>
</dbReference>
<accession>A0A1F6AG51</accession>
<dbReference type="Pfam" id="PF01135">
    <property type="entry name" value="PCMT"/>
    <property type="match status" value="1"/>
</dbReference>
<keyword evidence="2" id="KW-0808">Transferase</keyword>
<evidence type="ECO:0000256" key="4">
    <source>
        <dbReference type="SAM" id="Phobius"/>
    </source>
</evidence>
<name>A0A1F6AG51_9BACT</name>
<evidence type="ECO:0000256" key="2">
    <source>
        <dbReference type="ARBA" id="ARBA00022679"/>
    </source>
</evidence>
<dbReference type="PANTHER" id="PTHR13610">
    <property type="entry name" value="METHYLTRANSFERASE DOMAIN-CONTAINING PROTEIN"/>
    <property type="match status" value="1"/>
</dbReference>
<feature type="transmembrane region" description="Helical" evidence="4">
    <location>
        <begin position="6"/>
        <end position="28"/>
    </location>
</feature>
<dbReference type="PANTHER" id="PTHR13610:SF9">
    <property type="entry name" value="FI06469P"/>
    <property type="match status" value="1"/>
</dbReference>
<evidence type="ECO:0008006" key="7">
    <source>
        <dbReference type="Google" id="ProtNLM"/>
    </source>
</evidence>
<evidence type="ECO:0000313" key="6">
    <source>
        <dbReference type="Proteomes" id="UP000178759"/>
    </source>
</evidence>
<organism evidence="5 6">
    <name type="scientific">Candidatus Gottesmanbacteria bacterium RIFCSPLOWO2_01_FULL_43_11b</name>
    <dbReference type="NCBI Taxonomy" id="1798392"/>
    <lineage>
        <taxon>Bacteria</taxon>
        <taxon>Candidatus Gottesmaniibacteriota</taxon>
    </lineage>
</organism>
<dbReference type="GO" id="GO:0016279">
    <property type="term" value="F:protein-lysine N-methyltransferase activity"/>
    <property type="evidence" value="ECO:0007669"/>
    <property type="project" value="InterPro"/>
</dbReference>
<sequence>MYTALSIFFFTVHIFFAFFVLYLCISFFTGAPFVPSNKNSVAAMIEIAKLKPGMKIYDLGSGDGRILMEATNKGAHAVGIEMNPYLVLWSRIRKLQVRWQSFWRTNISDADVIFVYLLPNHMRKLEKKLKRELRPGALVVSNSFIFPNLQSVRQDKKNHVYVFRVV</sequence>
<proteinExistence type="predicted"/>
<protein>
    <recommendedName>
        <fullName evidence="7">DOT1 domain-containing protein</fullName>
    </recommendedName>
</protein>
<dbReference type="Proteomes" id="UP000178759">
    <property type="component" value="Unassembled WGS sequence"/>
</dbReference>
<comment type="caution">
    <text evidence="5">The sequence shown here is derived from an EMBL/GenBank/DDBJ whole genome shotgun (WGS) entry which is preliminary data.</text>
</comment>
<keyword evidence="3" id="KW-0949">S-adenosyl-L-methionine</keyword>
<gene>
    <name evidence="5" type="ORF">A3A79_00385</name>
</gene>
<keyword evidence="4" id="KW-0812">Transmembrane</keyword>
<reference evidence="5 6" key="1">
    <citation type="journal article" date="2016" name="Nat. Commun.">
        <title>Thousands of microbial genomes shed light on interconnected biogeochemical processes in an aquifer system.</title>
        <authorList>
            <person name="Anantharaman K."/>
            <person name="Brown C.T."/>
            <person name="Hug L.A."/>
            <person name="Sharon I."/>
            <person name="Castelle C.J."/>
            <person name="Probst A.J."/>
            <person name="Thomas B.C."/>
            <person name="Singh A."/>
            <person name="Wilkins M.J."/>
            <person name="Karaoz U."/>
            <person name="Brodie E.L."/>
            <person name="Williams K.H."/>
            <person name="Hubbard S.S."/>
            <person name="Banfield J.F."/>
        </authorList>
    </citation>
    <scope>NUCLEOTIDE SEQUENCE [LARGE SCALE GENOMIC DNA]</scope>
</reference>
<dbReference type="AlphaFoldDB" id="A0A1F6AG51"/>
<dbReference type="EMBL" id="MFJV01000001">
    <property type="protein sequence ID" value="OGG23651.1"/>
    <property type="molecule type" value="Genomic_DNA"/>
</dbReference>
<keyword evidence="1" id="KW-0489">Methyltransferase</keyword>